<dbReference type="Pfam" id="PF01529">
    <property type="entry name" value="DHHC"/>
    <property type="match status" value="1"/>
</dbReference>
<feature type="transmembrane region" description="Helical" evidence="7">
    <location>
        <begin position="177"/>
        <end position="201"/>
    </location>
</feature>
<protein>
    <recommendedName>
        <fullName evidence="7">Palmitoyltransferase</fullName>
        <ecNumber evidence="7">2.3.1.225</ecNumber>
    </recommendedName>
</protein>
<feature type="domain" description="Palmitoyltransferase DHHC" evidence="8">
    <location>
        <begin position="131"/>
        <end position="251"/>
    </location>
</feature>
<comment type="caution">
    <text evidence="9">The sequence shown here is derived from an EMBL/GenBank/DDBJ whole genome shotgun (WGS) entry which is preliminary data.</text>
</comment>
<gene>
    <name evidence="9" type="primary">ZDHHC8</name>
    <name evidence="9" type="ORF">GWK47_003487</name>
</gene>
<evidence type="ECO:0000256" key="3">
    <source>
        <dbReference type="ARBA" id="ARBA00022989"/>
    </source>
</evidence>
<dbReference type="GO" id="GO:0019706">
    <property type="term" value="F:protein-cysteine S-palmitoyltransferase activity"/>
    <property type="evidence" value="ECO:0007669"/>
    <property type="project" value="UniProtKB-EC"/>
</dbReference>
<evidence type="ECO:0000256" key="5">
    <source>
        <dbReference type="ARBA" id="ARBA00023463"/>
    </source>
</evidence>
<accession>A0A8J4YLM9</accession>
<dbReference type="PANTHER" id="PTHR12349:SF2">
    <property type="entry name" value="PALMITOYLTRANSFERASE ZDHHC8"/>
    <property type="match status" value="1"/>
</dbReference>
<dbReference type="PROSITE" id="PS50216">
    <property type="entry name" value="DHHC"/>
    <property type="match status" value="1"/>
</dbReference>
<dbReference type="AlphaFoldDB" id="A0A8J4YLM9"/>
<keyword evidence="4 7" id="KW-0472">Membrane</keyword>
<keyword evidence="2 7" id="KW-0812">Transmembrane</keyword>
<feature type="transmembrane region" description="Helical" evidence="7">
    <location>
        <begin position="78"/>
        <end position="97"/>
    </location>
</feature>
<feature type="transmembrane region" description="Helical" evidence="7">
    <location>
        <begin position="213"/>
        <end position="235"/>
    </location>
</feature>
<name>A0A8J4YLM9_CHIOP</name>
<dbReference type="PANTHER" id="PTHR12349">
    <property type="entry name" value="ANKYRIN REPEAT AND LEM DOMAIN-CONTAINING PROTEIN 2"/>
    <property type="match status" value="1"/>
</dbReference>
<evidence type="ECO:0000256" key="2">
    <source>
        <dbReference type="ARBA" id="ARBA00022692"/>
    </source>
</evidence>
<dbReference type="EMBL" id="JACEEZ010001193">
    <property type="protein sequence ID" value="KAG0729433.1"/>
    <property type="molecule type" value="Genomic_DNA"/>
</dbReference>
<comment type="catalytic activity">
    <reaction evidence="6">
        <text>L-cysteinyl-[protein] + hexadecanoyl-CoA = S-hexadecanoyl-L-cysteinyl-[protein] + CoA</text>
        <dbReference type="Rhea" id="RHEA:36683"/>
        <dbReference type="Rhea" id="RHEA-COMP:10131"/>
        <dbReference type="Rhea" id="RHEA-COMP:11032"/>
        <dbReference type="ChEBI" id="CHEBI:29950"/>
        <dbReference type="ChEBI" id="CHEBI:57287"/>
        <dbReference type="ChEBI" id="CHEBI:57379"/>
        <dbReference type="ChEBI" id="CHEBI:74151"/>
        <dbReference type="EC" id="2.3.1.225"/>
    </reaction>
    <physiologicalReaction direction="left-to-right" evidence="6">
        <dbReference type="Rhea" id="RHEA:36684"/>
    </physiologicalReaction>
</comment>
<dbReference type="EC" id="2.3.1.225" evidence="7"/>
<keyword evidence="3 7" id="KW-1133">Transmembrane helix</keyword>
<evidence type="ECO:0000313" key="9">
    <source>
        <dbReference type="EMBL" id="KAG0729433.1"/>
    </source>
</evidence>
<feature type="transmembrane region" description="Helical" evidence="7">
    <location>
        <begin position="12"/>
        <end position="30"/>
    </location>
</feature>
<comment type="subcellular location">
    <subcellularLocation>
        <location evidence="1">Membrane</location>
        <topology evidence="1">Multi-pass membrane protein</topology>
    </subcellularLocation>
</comment>
<evidence type="ECO:0000256" key="6">
    <source>
        <dbReference type="ARBA" id="ARBA00047790"/>
    </source>
</evidence>
<dbReference type="InterPro" id="IPR001594">
    <property type="entry name" value="Palmitoyltrfase_DHHC"/>
</dbReference>
<evidence type="ECO:0000256" key="1">
    <source>
        <dbReference type="ARBA" id="ARBA00004141"/>
    </source>
</evidence>
<dbReference type="GO" id="GO:0016020">
    <property type="term" value="C:membrane"/>
    <property type="evidence" value="ECO:0007669"/>
    <property type="project" value="UniProtKB-SubCell"/>
</dbReference>
<comment type="domain">
    <text evidence="7">The DHHC domain is required for palmitoyltransferase activity.</text>
</comment>
<evidence type="ECO:0000313" key="10">
    <source>
        <dbReference type="Proteomes" id="UP000770661"/>
    </source>
</evidence>
<evidence type="ECO:0000259" key="8">
    <source>
        <dbReference type="Pfam" id="PF01529"/>
    </source>
</evidence>
<dbReference type="OrthoDB" id="4096362at2759"/>
<sequence>MPNCEPKTRFIPATCAWTLLLACTALFFVYPPVPPRPRVRRGPQWFIEAYLGHAGLEPRISASRCSSLYLRWGIYVPVYQGVVTLFVVLNFSLATFMDPGVIPKASTDEDRDDDFRAPLYKNVEINGITVRMKWCVTCHFYRPPRCSHCSVCNHCIETFDHHCPWVNNCIGRRNYRYFFMFLCSLSIHMISIFAFCLVHVLERKENLTEVRTIISMVVMGVIALLLIPILGLSGFHMVLVSRGRTTNEQVTGKFRGGYNPFSRGCCRNCCFILCGPQYPSIKRPAKYIGRYRFNPSTSPPAPVSTITSHSQVRVYMDNGVQAPNSTAYSQDCHLCLACHAHTPCIPHCPRDAVVRTLGYKGRLGLPRDAVVRTLGYKGRLGLPRDAVVRTLGYKGRLGLPRYAVVRTLGYKGRLGLPRDAVVRTLGYKGRLGLPRDAVVRTLGYKGRLGLPRDAVVKDLGWVSPEMP</sequence>
<dbReference type="PROSITE" id="PS51257">
    <property type="entry name" value="PROKAR_LIPOPROTEIN"/>
    <property type="match status" value="1"/>
</dbReference>
<dbReference type="Proteomes" id="UP000770661">
    <property type="component" value="Unassembled WGS sequence"/>
</dbReference>
<organism evidence="9 10">
    <name type="scientific">Chionoecetes opilio</name>
    <name type="common">Atlantic snow crab</name>
    <name type="synonym">Cancer opilio</name>
    <dbReference type="NCBI Taxonomy" id="41210"/>
    <lineage>
        <taxon>Eukaryota</taxon>
        <taxon>Metazoa</taxon>
        <taxon>Ecdysozoa</taxon>
        <taxon>Arthropoda</taxon>
        <taxon>Crustacea</taxon>
        <taxon>Multicrustacea</taxon>
        <taxon>Malacostraca</taxon>
        <taxon>Eumalacostraca</taxon>
        <taxon>Eucarida</taxon>
        <taxon>Decapoda</taxon>
        <taxon>Pleocyemata</taxon>
        <taxon>Brachyura</taxon>
        <taxon>Eubrachyura</taxon>
        <taxon>Majoidea</taxon>
        <taxon>Majidae</taxon>
        <taxon>Chionoecetes</taxon>
    </lineage>
</organism>
<evidence type="ECO:0000256" key="4">
    <source>
        <dbReference type="ARBA" id="ARBA00023136"/>
    </source>
</evidence>
<evidence type="ECO:0000256" key="7">
    <source>
        <dbReference type="RuleBase" id="RU079119"/>
    </source>
</evidence>
<proteinExistence type="inferred from homology"/>
<comment type="similarity">
    <text evidence="5">Belongs to the DHHC palmitoyltransferase family. ERF2/ZDHHC9 subfamily.</text>
</comment>
<keyword evidence="7" id="KW-0012">Acyltransferase</keyword>
<keyword evidence="7" id="KW-0808">Transferase</keyword>
<reference evidence="9" key="1">
    <citation type="submission" date="2020-07" db="EMBL/GenBank/DDBJ databases">
        <title>The High-quality genome of the commercially important snow crab, Chionoecetes opilio.</title>
        <authorList>
            <person name="Jeong J.-H."/>
            <person name="Ryu S."/>
        </authorList>
    </citation>
    <scope>NUCLEOTIDE SEQUENCE</scope>
    <source>
        <strain evidence="9">MADBK_172401_WGS</strain>
        <tissue evidence="9">Digestive gland</tissue>
    </source>
</reference>
<keyword evidence="10" id="KW-1185">Reference proteome</keyword>